<evidence type="ECO:0000313" key="2">
    <source>
        <dbReference type="Proteomes" id="UP000681526"/>
    </source>
</evidence>
<organism evidence="1 2">
    <name type="scientific">Thermobacillus xylanilyticus</name>
    <dbReference type="NCBI Taxonomy" id="76633"/>
    <lineage>
        <taxon>Bacteria</taxon>
        <taxon>Bacillati</taxon>
        <taxon>Bacillota</taxon>
        <taxon>Bacilli</taxon>
        <taxon>Bacillales</taxon>
        <taxon>Paenibacillaceae</taxon>
        <taxon>Thermobacillus</taxon>
    </lineage>
</organism>
<comment type="caution">
    <text evidence="1">The sequence shown here is derived from an EMBL/GenBank/DDBJ whole genome shotgun (WGS) entry which is preliminary data.</text>
</comment>
<protein>
    <submittedName>
        <fullName evidence="1">Uncharacterized protein</fullName>
    </submittedName>
</protein>
<keyword evidence="2" id="KW-1185">Reference proteome</keyword>
<proteinExistence type="predicted"/>
<evidence type="ECO:0000313" key="1">
    <source>
        <dbReference type="EMBL" id="CAG5083089.1"/>
    </source>
</evidence>
<dbReference type="Proteomes" id="UP000681526">
    <property type="component" value="Unassembled WGS sequence"/>
</dbReference>
<gene>
    <name evidence="1" type="primary">txxe 1382</name>
    <name evidence="1" type="ORF">TXXE_06750</name>
</gene>
<name>A0ABN7RPW5_THEXY</name>
<reference evidence="1 2" key="1">
    <citation type="submission" date="2021-04" db="EMBL/GenBank/DDBJ databases">
        <authorList>
            <person name="Rakotoarivonina H."/>
        </authorList>
    </citation>
    <scope>NUCLEOTIDE SEQUENCE [LARGE SCALE GENOMIC DNA]</scope>
    <source>
        <strain evidence="1 2">XE</strain>
    </source>
</reference>
<sequence>MLTGDGIRYMYDGGLYFNREDLKKLGIIS</sequence>
<dbReference type="EMBL" id="CAJRAY010000026">
    <property type="protein sequence ID" value="CAG5083089.1"/>
    <property type="molecule type" value="Genomic_DNA"/>
</dbReference>
<accession>A0ABN7RPW5</accession>